<protein>
    <recommendedName>
        <fullName evidence="3">PIN domain-containing protein</fullName>
    </recommendedName>
</protein>
<dbReference type="STRING" id="335541.Swol_0214"/>
<dbReference type="HOGENOM" id="CLU_111934_0_0_9"/>
<evidence type="ECO:0000313" key="1">
    <source>
        <dbReference type="EMBL" id="ABI67566.1"/>
    </source>
</evidence>
<keyword evidence="2" id="KW-1185">Reference proteome</keyword>
<dbReference type="AlphaFoldDB" id="Q0B0D8"/>
<dbReference type="EMBL" id="CP000448">
    <property type="protein sequence ID" value="ABI67566.1"/>
    <property type="molecule type" value="Genomic_DNA"/>
</dbReference>
<dbReference type="RefSeq" id="WP_011639675.1">
    <property type="nucleotide sequence ID" value="NC_008346.1"/>
</dbReference>
<organism evidence="1 2">
    <name type="scientific">Syntrophomonas wolfei subsp. wolfei (strain DSM 2245B / Goettingen)</name>
    <dbReference type="NCBI Taxonomy" id="335541"/>
    <lineage>
        <taxon>Bacteria</taxon>
        <taxon>Bacillati</taxon>
        <taxon>Bacillota</taxon>
        <taxon>Clostridia</taxon>
        <taxon>Eubacteriales</taxon>
        <taxon>Syntrophomonadaceae</taxon>
        <taxon>Syntrophomonas</taxon>
    </lineage>
</organism>
<reference evidence="2" key="1">
    <citation type="journal article" date="2010" name="Environ. Microbiol.">
        <title>The genome of Syntrophomonas wolfei: new insights into syntrophic metabolism and biohydrogen production.</title>
        <authorList>
            <person name="Sieber J.R."/>
            <person name="Sims D.R."/>
            <person name="Han C."/>
            <person name="Kim E."/>
            <person name="Lykidis A."/>
            <person name="Lapidus A.L."/>
            <person name="McDonnald E."/>
            <person name="Rohlin L."/>
            <person name="Culley D.E."/>
            <person name="Gunsalus R."/>
            <person name="McInerney M.J."/>
        </authorList>
    </citation>
    <scope>NUCLEOTIDE SEQUENCE [LARGE SCALE GENOMIC DNA]</scope>
    <source>
        <strain evidence="2">DSM 2245B / Goettingen</strain>
    </source>
</reference>
<sequence length="103" mass="12028">MKIYLDVCCLNRPFDDQTQNKIRIESDAILAILSKCISGEWKLISSEVLDIEIKNTPDKWRRNKVYQLYKPAKEKIMLNDKIINRAIEIQSFGIKSFDSLHIA</sequence>
<proteinExistence type="predicted"/>
<accession>Q0B0D8</accession>
<evidence type="ECO:0008006" key="3">
    <source>
        <dbReference type="Google" id="ProtNLM"/>
    </source>
</evidence>
<dbReference type="eggNOG" id="COG4113">
    <property type="taxonomic scope" value="Bacteria"/>
</dbReference>
<name>Q0B0D8_SYNWW</name>
<evidence type="ECO:0000313" key="2">
    <source>
        <dbReference type="Proteomes" id="UP000001968"/>
    </source>
</evidence>
<gene>
    <name evidence="1" type="ordered locus">Swol_0214</name>
</gene>
<dbReference type="Proteomes" id="UP000001968">
    <property type="component" value="Chromosome"/>
</dbReference>
<dbReference type="KEGG" id="swo:Swol_0214"/>